<dbReference type="InterPro" id="IPR017451">
    <property type="entry name" value="F-box-assoc_interact_dom"/>
</dbReference>
<feature type="chain" id="PRO_5015170347" evidence="1">
    <location>
        <begin position="23"/>
        <end position="438"/>
    </location>
</feature>
<dbReference type="Pfam" id="PF08268">
    <property type="entry name" value="FBA_3"/>
    <property type="match status" value="1"/>
</dbReference>
<keyword evidence="1" id="KW-0732">Signal</keyword>
<dbReference type="STRING" id="74649.A0A2P6R5K7"/>
<dbReference type="InterPro" id="IPR036047">
    <property type="entry name" value="F-box-like_dom_sf"/>
</dbReference>
<dbReference type="PANTHER" id="PTHR31111">
    <property type="entry name" value="BNAA05G37150D PROTEIN-RELATED"/>
    <property type="match status" value="1"/>
</dbReference>
<evidence type="ECO:0000259" key="2">
    <source>
        <dbReference type="PROSITE" id="PS50181"/>
    </source>
</evidence>
<accession>A0A2P6R5K7</accession>
<evidence type="ECO:0000313" key="3">
    <source>
        <dbReference type="EMBL" id="PRQ41718.1"/>
    </source>
</evidence>
<reference evidence="3 4" key="1">
    <citation type="journal article" date="2018" name="Nat. Genet.">
        <title>The Rosa genome provides new insights in the design of modern roses.</title>
        <authorList>
            <person name="Bendahmane M."/>
        </authorList>
    </citation>
    <scope>NUCLEOTIDE SEQUENCE [LARGE SCALE GENOMIC DNA]</scope>
    <source>
        <strain evidence="4">cv. Old Blush</strain>
    </source>
</reference>
<organism evidence="3 4">
    <name type="scientific">Rosa chinensis</name>
    <name type="common">China rose</name>
    <dbReference type="NCBI Taxonomy" id="74649"/>
    <lineage>
        <taxon>Eukaryota</taxon>
        <taxon>Viridiplantae</taxon>
        <taxon>Streptophyta</taxon>
        <taxon>Embryophyta</taxon>
        <taxon>Tracheophyta</taxon>
        <taxon>Spermatophyta</taxon>
        <taxon>Magnoliopsida</taxon>
        <taxon>eudicotyledons</taxon>
        <taxon>Gunneridae</taxon>
        <taxon>Pentapetalae</taxon>
        <taxon>rosids</taxon>
        <taxon>fabids</taxon>
        <taxon>Rosales</taxon>
        <taxon>Rosaceae</taxon>
        <taxon>Rosoideae</taxon>
        <taxon>Rosoideae incertae sedis</taxon>
        <taxon>Rosa</taxon>
    </lineage>
</organism>
<keyword evidence="4" id="KW-1185">Reference proteome</keyword>
<dbReference type="EMBL" id="PDCK01000041">
    <property type="protein sequence ID" value="PRQ41718.1"/>
    <property type="molecule type" value="Genomic_DNA"/>
</dbReference>
<dbReference type="NCBIfam" id="TIGR01640">
    <property type="entry name" value="F_box_assoc_1"/>
    <property type="match status" value="1"/>
</dbReference>
<gene>
    <name evidence="3" type="ORF">RchiOBHm_Chr3g0449831</name>
</gene>
<dbReference type="Pfam" id="PF00646">
    <property type="entry name" value="F-box"/>
    <property type="match status" value="1"/>
</dbReference>
<feature type="signal peptide" evidence="1">
    <location>
        <begin position="1"/>
        <end position="22"/>
    </location>
</feature>
<name>A0A2P6R5K7_ROSCH</name>
<feature type="domain" description="F-box" evidence="2">
    <location>
        <begin position="36"/>
        <end position="86"/>
    </location>
</feature>
<dbReference type="PROSITE" id="PS50181">
    <property type="entry name" value="FBOX"/>
    <property type="match status" value="1"/>
</dbReference>
<evidence type="ECO:0000313" key="4">
    <source>
        <dbReference type="Proteomes" id="UP000238479"/>
    </source>
</evidence>
<comment type="caution">
    <text evidence="3">The sequence shown here is derived from an EMBL/GenBank/DDBJ whole genome shotgun (WGS) entry which is preliminary data.</text>
</comment>
<evidence type="ECO:0000256" key="1">
    <source>
        <dbReference type="SAM" id="SignalP"/>
    </source>
</evidence>
<dbReference type="Proteomes" id="UP000238479">
    <property type="component" value="Chromosome 3"/>
</dbReference>
<dbReference type="PANTHER" id="PTHR31111:SF136">
    <property type="entry name" value="F-BOX ASSOCIATED DOMAIN-CONTAINING PROTEIN"/>
    <property type="match status" value="1"/>
</dbReference>
<dbReference type="SUPFAM" id="SSF81383">
    <property type="entry name" value="F-box domain"/>
    <property type="match status" value="1"/>
</dbReference>
<protein>
    <submittedName>
        <fullName evidence="3">Putative F-box domain-containing protein</fullName>
    </submittedName>
</protein>
<dbReference type="OMA" id="KSKHWHA"/>
<proteinExistence type="predicted"/>
<dbReference type="AlphaFoldDB" id="A0A2P6R5K7"/>
<dbReference type="InterPro" id="IPR001810">
    <property type="entry name" value="F-box_dom"/>
</dbReference>
<dbReference type="InterPro" id="IPR013187">
    <property type="entry name" value="F-box-assoc_dom_typ3"/>
</dbReference>
<sequence>MVLGNFFSNICSNLLWLLKACTFSIKRRDNENEGKTLTLTNLPEDVTIDILMRLPVKSLCCLECVSKTSLNIVGSPQFAAQHTRRLLNSSSAVEVPQLMLLARYSNLQHCAINLQSLKYNGTSCSTKTNFADIVFMNDWYRYEVEFVFSNLFGISRRLSVNRELCYLVNPLRGEVLELPRSDVKAPNYNGYDPCIHDRYGMGFDHVSSTYKIVHISEYAYEISSDIAARVYAMGTRSWRPIQSVPLCHFSNKSVYAYGDRHWLVEGDKSPNNFIVSFDFRKDEFYWTHHPDLQASSSHRFWYDFHLLNLKGSLAIMDYCSYPEEYIKIWVLKNYDKKEWALDYTINMKTFVGRPRGTLLKWGEWENGIFTIQSGVCYFVDLRRGSMKGVKLPPSIMNYNLWTAEQYEQSIFSYTGSMVSLKNYGNLIEAARPGMWFLQ</sequence>
<dbReference type="Gramene" id="PRQ41718">
    <property type="protein sequence ID" value="PRQ41718"/>
    <property type="gene ID" value="RchiOBHm_Chr3g0449831"/>
</dbReference>